<keyword evidence="2" id="KW-1185">Reference proteome</keyword>
<comment type="caution">
    <text evidence="1">The sequence shown here is derived from an EMBL/GenBank/DDBJ whole genome shotgun (WGS) entry which is preliminary data.</text>
</comment>
<gene>
    <name evidence="1" type="ORF">D6C13_24970</name>
</gene>
<protein>
    <submittedName>
        <fullName evidence="1">Uncharacterized protein</fullName>
    </submittedName>
</protein>
<reference evidence="1 2" key="1">
    <citation type="submission" date="2018-09" db="EMBL/GenBank/DDBJ databases">
        <authorList>
            <person name="Le Fleche-Mateos A."/>
        </authorList>
    </citation>
    <scope>NUCLEOTIDE SEQUENCE [LARGE SCALE GENOMIC DNA]</scope>
    <source>
        <strain evidence="1 2">DSM 27399</strain>
    </source>
</reference>
<proteinExistence type="predicted"/>
<evidence type="ECO:0000313" key="2">
    <source>
        <dbReference type="Proteomes" id="UP000284908"/>
    </source>
</evidence>
<dbReference type="AlphaFoldDB" id="A0A419N1T8"/>
<organism evidence="1 2">
    <name type="scientific">Rahnella woolbedingensis</name>
    <dbReference type="NCBI Taxonomy" id="1510574"/>
    <lineage>
        <taxon>Bacteria</taxon>
        <taxon>Pseudomonadati</taxon>
        <taxon>Pseudomonadota</taxon>
        <taxon>Gammaproteobacteria</taxon>
        <taxon>Enterobacterales</taxon>
        <taxon>Yersiniaceae</taxon>
        <taxon>Rahnella</taxon>
    </lineage>
</organism>
<name>A0A419N1T8_9GAMM</name>
<dbReference type="RefSeq" id="WP_120135307.1">
    <property type="nucleotide sequence ID" value="NZ_RAHH01000062.1"/>
</dbReference>
<accession>A0A419N1T8</accession>
<evidence type="ECO:0000313" key="1">
    <source>
        <dbReference type="EMBL" id="RJT31437.1"/>
    </source>
</evidence>
<dbReference type="EMBL" id="RAHH01000062">
    <property type="protein sequence ID" value="RJT31437.1"/>
    <property type="molecule type" value="Genomic_DNA"/>
</dbReference>
<sequence length="67" mass="7082">MGKVVKFVKPVAPKGSDPWCSPIIREDGSTVSGGAAREMRLKAVGGVQELLRTTLENATRLASKKTG</sequence>
<dbReference type="Proteomes" id="UP000284908">
    <property type="component" value="Unassembled WGS sequence"/>
</dbReference>